<dbReference type="PANTHER" id="PTHR21666:SF270">
    <property type="entry name" value="MUREIN HYDROLASE ACTIVATOR ENVC"/>
    <property type="match status" value="1"/>
</dbReference>
<keyword evidence="4" id="KW-1185">Reference proteome</keyword>
<organism evidence="3 4">
    <name type="scientific">Sinomicrobium oceani</name>
    <dbReference type="NCBI Taxonomy" id="1150368"/>
    <lineage>
        <taxon>Bacteria</taxon>
        <taxon>Pseudomonadati</taxon>
        <taxon>Bacteroidota</taxon>
        <taxon>Flavobacteriia</taxon>
        <taxon>Flavobacteriales</taxon>
        <taxon>Flavobacteriaceae</taxon>
        <taxon>Sinomicrobium</taxon>
    </lineage>
</organism>
<dbReference type="GO" id="GO:0004222">
    <property type="term" value="F:metalloendopeptidase activity"/>
    <property type="evidence" value="ECO:0007669"/>
    <property type="project" value="TreeGrafter"/>
</dbReference>
<dbReference type="OrthoDB" id="9810477at2"/>
<dbReference type="STRING" id="1150368.SAMN02927921_00260"/>
<dbReference type="InterPro" id="IPR011055">
    <property type="entry name" value="Dup_hybrid_motif"/>
</dbReference>
<dbReference type="EMBL" id="FPJE01000001">
    <property type="protein sequence ID" value="SFW14624.1"/>
    <property type="molecule type" value="Genomic_DNA"/>
</dbReference>
<protein>
    <submittedName>
        <fullName evidence="3">Peptidase family M23</fullName>
    </submittedName>
</protein>
<dbReference type="CDD" id="cd12797">
    <property type="entry name" value="M23_peptidase"/>
    <property type="match status" value="1"/>
</dbReference>
<keyword evidence="1" id="KW-0732">Signal</keyword>
<dbReference type="InterPro" id="IPR050570">
    <property type="entry name" value="Cell_wall_metabolism_enzyme"/>
</dbReference>
<dbReference type="AlphaFoldDB" id="A0A1K1LUV4"/>
<dbReference type="PANTHER" id="PTHR21666">
    <property type="entry name" value="PEPTIDASE-RELATED"/>
    <property type="match status" value="1"/>
</dbReference>
<feature type="signal peptide" evidence="1">
    <location>
        <begin position="1"/>
        <end position="18"/>
    </location>
</feature>
<gene>
    <name evidence="3" type="ORF">SAMN02927921_00260</name>
</gene>
<sequence length="566" mass="65085">MRLLHILFFVLPFIAASAQETYPKDYFRAPLDIPLLLSGTFGELRSNHFHSGTDIKTQQREGLRAFAIGDGYVSRINISPWGYGKALYITHPNGYTSVYAHLQKFGPEIEAYVKKQQYEQESYSIELFPQPDELPVKQSDVIAYTGNTGSSGGPHLHFEIRDTETEKPINPLFFGLNVKDAQSPVIQELYAYPLSDSSQVNRSGDPIPVNFRRQPDGTLLADKIDASGPIGFGVRAYDRQDLAYNKNGAYAVQMSVNGTTYLYYDFKTFSFAESRHINTLIDYGHYVRERQRIQKCFISPGNTLNIYNKRLNEGIIDIRDGMDYTIIIEVSDFEGNTNVLKIPVNGKQQEILHKKEIKITPNYLRTKRENIYAEGKVTVFFPAYTFYEDLYFDLKDNGNGSYEIHNEEVPVQRNYTLSFDVSDYPETERKQWFIAHLDRRGRPSYETTFKRGNTFSTHTKRLGTFTLEKDSTAPKIIPVNFKDRQWLSNYHYLKVKISDDLSGIASYRATINGRWVLMEYEPKDNTLTYDFEDLTLEGSRHDLEISVTDNVGNSTTFKATFHRAKK</sequence>
<dbReference type="SUPFAM" id="SSF51261">
    <property type="entry name" value="Duplicated hybrid motif"/>
    <property type="match status" value="1"/>
</dbReference>
<feature type="domain" description="M23ase beta-sheet core" evidence="2">
    <location>
        <begin position="136"/>
        <end position="171"/>
    </location>
</feature>
<accession>A0A1K1LUV4</accession>
<reference evidence="3 4" key="1">
    <citation type="submission" date="2016-11" db="EMBL/GenBank/DDBJ databases">
        <authorList>
            <person name="Jaros S."/>
            <person name="Januszkiewicz K."/>
            <person name="Wedrychowicz H."/>
        </authorList>
    </citation>
    <scope>NUCLEOTIDE SEQUENCE [LARGE SCALE GENOMIC DNA]</scope>
    <source>
        <strain evidence="3 4">CGMCC 1.12145</strain>
    </source>
</reference>
<name>A0A1K1LUV4_9FLAO</name>
<feature type="chain" id="PRO_5012520961" evidence="1">
    <location>
        <begin position="19"/>
        <end position="566"/>
    </location>
</feature>
<evidence type="ECO:0000313" key="3">
    <source>
        <dbReference type="EMBL" id="SFW14624.1"/>
    </source>
</evidence>
<feature type="domain" description="M23ase beta-sheet core" evidence="2">
    <location>
        <begin position="49"/>
        <end position="117"/>
    </location>
</feature>
<dbReference type="Proteomes" id="UP000182248">
    <property type="component" value="Unassembled WGS sequence"/>
</dbReference>
<dbReference type="Gene3D" id="2.70.70.10">
    <property type="entry name" value="Glucose Permease (Domain IIA)"/>
    <property type="match status" value="1"/>
</dbReference>
<dbReference type="InterPro" id="IPR016047">
    <property type="entry name" value="M23ase_b-sheet_dom"/>
</dbReference>
<dbReference type="Pfam" id="PF01551">
    <property type="entry name" value="Peptidase_M23"/>
    <property type="match status" value="2"/>
</dbReference>
<evidence type="ECO:0000259" key="2">
    <source>
        <dbReference type="Pfam" id="PF01551"/>
    </source>
</evidence>
<evidence type="ECO:0000256" key="1">
    <source>
        <dbReference type="SAM" id="SignalP"/>
    </source>
</evidence>
<proteinExistence type="predicted"/>
<evidence type="ECO:0000313" key="4">
    <source>
        <dbReference type="Proteomes" id="UP000182248"/>
    </source>
</evidence>
<dbReference type="RefSeq" id="WP_072315487.1">
    <property type="nucleotide sequence ID" value="NZ_FPJE01000001.1"/>
</dbReference>